<reference evidence="2 3" key="1">
    <citation type="submission" date="2018-12" db="EMBL/GenBank/DDBJ databases">
        <title>Genome sequence and assembly of Colletotrichum trifolii.</title>
        <authorList>
            <person name="Gan P."/>
            <person name="Shirasu K."/>
        </authorList>
    </citation>
    <scope>NUCLEOTIDE SEQUENCE [LARGE SCALE GENOMIC DNA]</scope>
    <source>
        <strain evidence="2 3">543-2</strain>
    </source>
</reference>
<dbReference type="Proteomes" id="UP000295703">
    <property type="component" value="Unassembled WGS sequence"/>
</dbReference>
<sequence>MLTSQATSLILLLLAGSSHAVQICCSSFAGNTCTKDQYERHRQNIILNQMINYRGETVSERAPDLVLGPIRKIGRSTTNVRCGTDSNTKSRLGTALYSILQPMALTTSPVSRRKTLFSVETSSINLCLETLTHLLV</sequence>
<dbReference type="EMBL" id="RYZW01000094">
    <property type="protein sequence ID" value="TDZ49532.1"/>
    <property type="molecule type" value="Genomic_DNA"/>
</dbReference>
<keyword evidence="1" id="KW-0732">Signal</keyword>
<protein>
    <submittedName>
        <fullName evidence="2">Uncharacterized protein</fullName>
    </submittedName>
</protein>
<keyword evidence="3" id="KW-1185">Reference proteome</keyword>
<feature type="signal peptide" evidence="1">
    <location>
        <begin position="1"/>
        <end position="20"/>
    </location>
</feature>
<accession>A0A4R8R0F6</accession>
<dbReference type="AlphaFoldDB" id="A0A4R8R0F6"/>
<gene>
    <name evidence="2" type="ORF">CTRI78_v008126</name>
</gene>
<evidence type="ECO:0000313" key="2">
    <source>
        <dbReference type="EMBL" id="TDZ49532.1"/>
    </source>
</evidence>
<feature type="chain" id="PRO_5020217071" evidence="1">
    <location>
        <begin position="21"/>
        <end position="136"/>
    </location>
</feature>
<comment type="caution">
    <text evidence="2">The sequence shown here is derived from an EMBL/GenBank/DDBJ whole genome shotgun (WGS) entry which is preliminary data.</text>
</comment>
<evidence type="ECO:0000313" key="3">
    <source>
        <dbReference type="Proteomes" id="UP000295703"/>
    </source>
</evidence>
<evidence type="ECO:0000256" key="1">
    <source>
        <dbReference type="SAM" id="SignalP"/>
    </source>
</evidence>
<name>A0A4R8R0F6_COLTR</name>
<organism evidence="2 3">
    <name type="scientific">Colletotrichum trifolii</name>
    <dbReference type="NCBI Taxonomy" id="5466"/>
    <lineage>
        <taxon>Eukaryota</taxon>
        <taxon>Fungi</taxon>
        <taxon>Dikarya</taxon>
        <taxon>Ascomycota</taxon>
        <taxon>Pezizomycotina</taxon>
        <taxon>Sordariomycetes</taxon>
        <taxon>Hypocreomycetidae</taxon>
        <taxon>Glomerellales</taxon>
        <taxon>Glomerellaceae</taxon>
        <taxon>Colletotrichum</taxon>
        <taxon>Colletotrichum orbiculare species complex</taxon>
    </lineage>
</organism>
<proteinExistence type="predicted"/>